<dbReference type="Proteomes" id="UP000765509">
    <property type="component" value="Unassembled WGS sequence"/>
</dbReference>
<evidence type="ECO:0000313" key="3">
    <source>
        <dbReference type="Proteomes" id="UP000765509"/>
    </source>
</evidence>
<keyword evidence="3" id="KW-1185">Reference proteome</keyword>
<dbReference type="AlphaFoldDB" id="A0A9Q3I945"/>
<comment type="caution">
    <text evidence="2">The sequence shown here is derived from an EMBL/GenBank/DDBJ whole genome shotgun (WGS) entry which is preliminary data.</text>
</comment>
<accession>A0A9Q3I945</accession>
<sequence>MFQWARPISCLGTRLCLSAKHAPCMFIACHMQHAVAQRVSRGRQFSRKVRSRSERGSPRATHPNQNNCGDCLELRLARKRIVRFDWRRLRGKDTIPSADLDAGAQTTLAKAN</sequence>
<reference evidence="2" key="1">
    <citation type="submission" date="2021-03" db="EMBL/GenBank/DDBJ databases">
        <title>Draft genome sequence of rust myrtle Austropuccinia psidii MF-1, a brazilian biotype.</title>
        <authorList>
            <person name="Quecine M.C."/>
            <person name="Pachon D.M.R."/>
            <person name="Bonatelli M.L."/>
            <person name="Correr F.H."/>
            <person name="Franceschini L.M."/>
            <person name="Leite T.F."/>
            <person name="Margarido G.R.A."/>
            <person name="Almeida C.A."/>
            <person name="Ferrarezi J.A."/>
            <person name="Labate C.A."/>
        </authorList>
    </citation>
    <scope>NUCLEOTIDE SEQUENCE</scope>
    <source>
        <strain evidence="2">MF-1</strain>
    </source>
</reference>
<feature type="region of interest" description="Disordered" evidence="1">
    <location>
        <begin position="40"/>
        <end position="68"/>
    </location>
</feature>
<evidence type="ECO:0000256" key="1">
    <source>
        <dbReference type="SAM" id="MobiDB-lite"/>
    </source>
</evidence>
<proteinExistence type="predicted"/>
<feature type="compositionally biased region" description="Basic residues" evidence="1">
    <location>
        <begin position="40"/>
        <end position="50"/>
    </location>
</feature>
<dbReference type="EMBL" id="AVOT02036301">
    <property type="protein sequence ID" value="MBW0530785.1"/>
    <property type="molecule type" value="Genomic_DNA"/>
</dbReference>
<organism evidence="2 3">
    <name type="scientific">Austropuccinia psidii MF-1</name>
    <dbReference type="NCBI Taxonomy" id="1389203"/>
    <lineage>
        <taxon>Eukaryota</taxon>
        <taxon>Fungi</taxon>
        <taxon>Dikarya</taxon>
        <taxon>Basidiomycota</taxon>
        <taxon>Pucciniomycotina</taxon>
        <taxon>Pucciniomycetes</taxon>
        <taxon>Pucciniales</taxon>
        <taxon>Sphaerophragmiaceae</taxon>
        <taxon>Austropuccinia</taxon>
    </lineage>
</organism>
<gene>
    <name evidence="2" type="ORF">O181_070500</name>
</gene>
<protein>
    <submittedName>
        <fullName evidence="2">Uncharacterized protein</fullName>
    </submittedName>
</protein>
<evidence type="ECO:0000313" key="2">
    <source>
        <dbReference type="EMBL" id="MBW0530785.1"/>
    </source>
</evidence>
<name>A0A9Q3I945_9BASI</name>